<feature type="transmembrane region" description="Helical" evidence="10">
    <location>
        <begin position="69"/>
        <end position="90"/>
    </location>
</feature>
<evidence type="ECO:0000259" key="11">
    <source>
        <dbReference type="PROSITE" id="PS01148"/>
    </source>
</evidence>
<gene>
    <name evidence="12" type="ORF">L8V00_09640</name>
</gene>
<keyword evidence="5 10" id="KW-0812">Transmembrane</keyword>
<evidence type="ECO:0000256" key="9">
    <source>
        <dbReference type="SAM" id="MobiDB-lite"/>
    </source>
</evidence>
<feature type="transmembrane region" description="Helical" evidence="10">
    <location>
        <begin position="197"/>
        <end position="216"/>
    </location>
</feature>
<feature type="transmembrane region" description="Helical" evidence="10">
    <location>
        <begin position="102"/>
        <end position="120"/>
    </location>
</feature>
<evidence type="ECO:0000256" key="5">
    <source>
        <dbReference type="ARBA" id="ARBA00022692"/>
    </source>
</evidence>
<organism evidence="12 13">
    <name type="scientific">Corynebacterium evansiae</name>
    <dbReference type="NCBI Taxonomy" id="2913499"/>
    <lineage>
        <taxon>Bacteria</taxon>
        <taxon>Bacillati</taxon>
        <taxon>Actinomycetota</taxon>
        <taxon>Actinomycetes</taxon>
        <taxon>Mycobacteriales</taxon>
        <taxon>Corynebacteriaceae</taxon>
        <taxon>Corynebacterium</taxon>
    </lineage>
</organism>
<evidence type="ECO:0000256" key="7">
    <source>
        <dbReference type="ARBA" id="ARBA00023136"/>
    </source>
</evidence>
<keyword evidence="7 10" id="KW-0472">Membrane</keyword>
<dbReference type="PROSITE" id="PS01148">
    <property type="entry name" value="UPF0033"/>
    <property type="match status" value="1"/>
</dbReference>
<feature type="transmembrane region" description="Helical" evidence="10">
    <location>
        <begin position="316"/>
        <end position="335"/>
    </location>
</feature>
<feature type="domain" description="UPF0033" evidence="11">
    <location>
        <begin position="432"/>
        <end position="456"/>
    </location>
</feature>
<name>A0A9X3LNL1_9CORY</name>
<feature type="transmembrane region" description="Helical" evidence="10">
    <location>
        <begin position="284"/>
        <end position="304"/>
    </location>
</feature>
<feature type="transmembrane region" description="Helical" evidence="10">
    <location>
        <begin position="39"/>
        <end position="63"/>
    </location>
</feature>
<dbReference type="PANTHER" id="PTHR30574">
    <property type="entry name" value="INNER MEMBRANE PROTEIN YEDE"/>
    <property type="match status" value="1"/>
</dbReference>
<dbReference type="EMBL" id="JAKMUT010000010">
    <property type="protein sequence ID" value="MCZ9290459.1"/>
    <property type="molecule type" value="Genomic_DNA"/>
</dbReference>
<evidence type="ECO:0000256" key="2">
    <source>
        <dbReference type="ARBA" id="ARBA00022448"/>
    </source>
</evidence>
<feature type="region of interest" description="Disordered" evidence="9">
    <location>
        <begin position="342"/>
        <end position="373"/>
    </location>
</feature>
<keyword evidence="4" id="KW-0997">Cell inner membrane</keyword>
<keyword evidence="13" id="KW-1185">Reference proteome</keyword>
<evidence type="ECO:0000256" key="3">
    <source>
        <dbReference type="ARBA" id="ARBA00022475"/>
    </source>
</evidence>
<evidence type="ECO:0000256" key="8">
    <source>
        <dbReference type="ARBA" id="ARBA00035655"/>
    </source>
</evidence>
<evidence type="ECO:0000313" key="13">
    <source>
        <dbReference type="Proteomes" id="UP001146469"/>
    </source>
</evidence>
<comment type="caution">
    <text evidence="12">The sequence shown here is derived from an EMBL/GenBank/DDBJ whole genome shotgun (WGS) entry which is preliminary data.</text>
</comment>
<evidence type="ECO:0000256" key="4">
    <source>
        <dbReference type="ARBA" id="ARBA00022519"/>
    </source>
</evidence>
<feature type="transmembrane region" description="Helical" evidence="10">
    <location>
        <begin position="140"/>
        <end position="164"/>
    </location>
</feature>
<evidence type="ECO:0000256" key="1">
    <source>
        <dbReference type="ARBA" id="ARBA00004429"/>
    </source>
</evidence>
<dbReference type="GO" id="GO:0005886">
    <property type="term" value="C:plasma membrane"/>
    <property type="evidence" value="ECO:0007669"/>
    <property type="project" value="UniProtKB-SubCell"/>
</dbReference>
<dbReference type="RefSeq" id="WP_269944898.1">
    <property type="nucleotide sequence ID" value="NZ_JAKMUT010000010.1"/>
</dbReference>
<accession>A0A9X3LNL1</accession>
<dbReference type="Pfam" id="PF04143">
    <property type="entry name" value="Sulf_transp"/>
    <property type="match status" value="1"/>
</dbReference>
<evidence type="ECO:0000313" key="12">
    <source>
        <dbReference type="EMBL" id="MCZ9290459.1"/>
    </source>
</evidence>
<protein>
    <submittedName>
        <fullName evidence="12">YeeE/YedE family protein</fullName>
    </submittedName>
</protein>
<dbReference type="InterPro" id="IPR007272">
    <property type="entry name" value="Sulf_transp_TsuA/YedE"/>
</dbReference>
<dbReference type="Pfam" id="PF01206">
    <property type="entry name" value="TusA"/>
    <property type="match status" value="1"/>
</dbReference>
<keyword evidence="6 10" id="KW-1133">Transmembrane helix</keyword>
<sequence>MIVTGLALGAVLGWVMQRGRFCVTGMIRDIFLNKTWRGFTALLIVIAVHAVGLAALTTAGVITPEYKQFAPLAVVLGGLLFGMGIVLAGGCASGTWYRSAEGLIGSWLALVFYAGSAAAMKGGSLDALNEGLRSWELPITTIHGSLGLSVWWLVIPFTLGVAFLTRHFLAQEAKAPKMATLKPKKTGLAHLLAEKPWHFYPTAAIIGALGVLAWPLSAATGRNDGLGITSPSSNLSKFLVSGEDTVDWGVMLVLGLLVGAFFAAKASGEFRLRVPSAEQAVRSVIGGVLMGVGASAAGGCTVGNGMVQTSLFSYQGWVALLFIAIGIGIAAKLWLKPTDAVPGQASNPTPNQPSQTQSSPRTAQSVQPAQSVQSAAEQKAMAAQLGFQTTGTLLLDRKTTAAESAESSGIGGDSDLGRDSDLELVGDRTYKLDTLGAVCPFPLVDAKAAMADLSVGDSLQIDFDCTQATDAIPRWAATDGHEVTNFEQTTDAGWTITVKKGS</sequence>
<dbReference type="Gene3D" id="3.30.110.40">
    <property type="entry name" value="TusA-like domain"/>
    <property type="match status" value="1"/>
</dbReference>
<dbReference type="InterPro" id="IPR036868">
    <property type="entry name" value="TusA-like_sf"/>
</dbReference>
<feature type="compositionally biased region" description="Polar residues" evidence="9">
    <location>
        <begin position="344"/>
        <end position="362"/>
    </location>
</feature>
<keyword evidence="2" id="KW-0813">Transport</keyword>
<evidence type="ECO:0000256" key="10">
    <source>
        <dbReference type="SAM" id="Phobius"/>
    </source>
</evidence>
<dbReference type="CDD" id="cd00291">
    <property type="entry name" value="SirA_YedF_YeeD"/>
    <property type="match status" value="1"/>
</dbReference>
<reference evidence="12" key="1">
    <citation type="submission" date="2022-02" db="EMBL/GenBank/DDBJ databases">
        <title>Corynebacterium sp. from urogenital microbiome.</title>
        <authorList>
            <person name="Cappelli E.A."/>
            <person name="Ribeiro T.G."/>
            <person name="Peixe L."/>
        </authorList>
    </citation>
    <scope>NUCLEOTIDE SEQUENCE</scope>
    <source>
        <strain evidence="12">C8Ua_174</strain>
    </source>
</reference>
<dbReference type="InterPro" id="IPR001455">
    <property type="entry name" value="TusA-like"/>
</dbReference>
<comment type="similarity">
    <text evidence="8">Belongs to the TsuA/YedE (TC 9.B.102) family.</text>
</comment>
<keyword evidence="3" id="KW-1003">Cell membrane</keyword>
<dbReference type="SUPFAM" id="SSF64307">
    <property type="entry name" value="SirA-like"/>
    <property type="match status" value="1"/>
</dbReference>
<dbReference type="Proteomes" id="UP001146469">
    <property type="component" value="Unassembled WGS sequence"/>
</dbReference>
<dbReference type="PANTHER" id="PTHR30574:SF1">
    <property type="entry name" value="SULPHUR TRANSPORT DOMAIN-CONTAINING PROTEIN"/>
    <property type="match status" value="1"/>
</dbReference>
<comment type="subcellular location">
    <subcellularLocation>
        <location evidence="1">Cell inner membrane</location>
        <topology evidence="1">Multi-pass membrane protein</topology>
    </subcellularLocation>
</comment>
<proteinExistence type="inferred from homology"/>
<feature type="compositionally biased region" description="Low complexity" evidence="9">
    <location>
        <begin position="363"/>
        <end position="373"/>
    </location>
</feature>
<feature type="transmembrane region" description="Helical" evidence="10">
    <location>
        <begin position="245"/>
        <end position="264"/>
    </location>
</feature>
<evidence type="ECO:0000256" key="6">
    <source>
        <dbReference type="ARBA" id="ARBA00022989"/>
    </source>
</evidence>
<dbReference type="AlphaFoldDB" id="A0A9X3LNL1"/>